<proteinExistence type="predicted"/>
<name>A0ABN9TWM2_9DINO</name>
<organism evidence="1 2">
    <name type="scientific">Prorocentrum cordatum</name>
    <dbReference type="NCBI Taxonomy" id="2364126"/>
    <lineage>
        <taxon>Eukaryota</taxon>
        <taxon>Sar</taxon>
        <taxon>Alveolata</taxon>
        <taxon>Dinophyceae</taxon>
        <taxon>Prorocentrales</taxon>
        <taxon>Prorocentraceae</taxon>
        <taxon>Prorocentrum</taxon>
    </lineage>
</organism>
<evidence type="ECO:0000313" key="2">
    <source>
        <dbReference type="Proteomes" id="UP001189429"/>
    </source>
</evidence>
<reference evidence="1" key="1">
    <citation type="submission" date="2023-10" db="EMBL/GenBank/DDBJ databases">
        <authorList>
            <person name="Chen Y."/>
            <person name="Shah S."/>
            <person name="Dougan E. K."/>
            <person name="Thang M."/>
            <person name="Chan C."/>
        </authorList>
    </citation>
    <scope>NUCLEOTIDE SEQUENCE [LARGE SCALE GENOMIC DNA]</scope>
</reference>
<evidence type="ECO:0000313" key="1">
    <source>
        <dbReference type="EMBL" id="CAK0850299.1"/>
    </source>
</evidence>
<comment type="caution">
    <text evidence="1">The sequence shown here is derived from an EMBL/GenBank/DDBJ whole genome shotgun (WGS) entry which is preliminary data.</text>
</comment>
<dbReference type="EMBL" id="CAUYUJ010015136">
    <property type="protein sequence ID" value="CAK0850299.1"/>
    <property type="molecule type" value="Genomic_DNA"/>
</dbReference>
<sequence length="368" mass="40710">MWLCIGASGLRPCCLCRNILMEGADVSGDDYFRTPSTAAAADFDLHTAESIQDCIDQVASISIGPRPPGRSRVEEAHKIHGWKYDEHGILDDPYVLQFFTLRASPPAYPNAVTRRVALISGDKARMPSTKTQKIIMEKKNDVAKHTFWDFMHSCVGSGGVGPIQLGCFVGSLASTEAPITLKDLDDFASTVRLPSGGGRKRMGRTFFQDRAGAGYLKCFASEAIDAISVLWLLVLVKQLQCSDSLRREVHCLALLFEIVCHCTMLTDAELVSRVHRVEQVLEEYRQPAPGLYPATAKPKLHYVAVRCARRTGSSRWATFCGSRSPMGSWWGSAWASWSLAVVLRRPCGRGCQLRLWPLSAIRPMADFQ</sequence>
<protein>
    <submittedName>
        <fullName evidence="1">Uncharacterized protein</fullName>
    </submittedName>
</protein>
<keyword evidence="2" id="KW-1185">Reference proteome</keyword>
<gene>
    <name evidence="1" type="ORF">PCOR1329_LOCUS42732</name>
</gene>
<accession>A0ABN9TWM2</accession>
<dbReference type="Proteomes" id="UP001189429">
    <property type="component" value="Unassembled WGS sequence"/>
</dbReference>